<evidence type="ECO:0000256" key="1">
    <source>
        <dbReference type="ARBA" id="ARBA00023239"/>
    </source>
</evidence>
<dbReference type="NCBIfam" id="TIGR02312">
    <property type="entry name" value="HpaH"/>
    <property type="match status" value="1"/>
</dbReference>
<proteinExistence type="predicted"/>
<dbReference type="InterPro" id="IPR036663">
    <property type="entry name" value="Fumarylacetoacetase_C_sf"/>
</dbReference>
<dbReference type="InterPro" id="IPR050772">
    <property type="entry name" value="Hydratase-Decarb/MhpD_sf"/>
</dbReference>
<organism evidence="3 4">
    <name type="scientific">Cupriavidus basilensis</name>
    <dbReference type="NCBI Taxonomy" id="68895"/>
    <lineage>
        <taxon>Bacteria</taxon>
        <taxon>Pseudomonadati</taxon>
        <taxon>Pseudomonadota</taxon>
        <taxon>Betaproteobacteria</taxon>
        <taxon>Burkholderiales</taxon>
        <taxon>Burkholderiaceae</taxon>
        <taxon>Cupriavidus</taxon>
    </lineage>
</organism>
<dbReference type="Gene3D" id="3.90.850.10">
    <property type="entry name" value="Fumarylacetoacetase-like, C-terminal domain"/>
    <property type="match status" value="1"/>
</dbReference>
<keyword evidence="4" id="KW-1185">Reference proteome</keyword>
<name>A0ABT6ARL9_9BURK</name>
<dbReference type="InterPro" id="IPR011234">
    <property type="entry name" value="Fumarylacetoacetase-like_C"/>
</dbReference>
<dbReference type="SUPFAM" id="SSF56529">
    <property type="entry name" value="FAH"/>
    <property type="match status" value="1"/>
</dbReference>
<gene>
    <name evidence="3" type="primary">hpaH</name>
    <name evidence="3" type="ORF">P3W85_20260</name>
</gene>
<dbReference type="EMBL" id="JARJLM010000347">
    <property type="protein sequence ID" value="MDF3835276.1"/>
    <property type="molecule type" value="Genomic_DNA"/>
</dbReference>
<evidence type="ECO:0000313" key="3">
    <source>
        <dbReference type="EMBL" id="MDF3835276.1"/>
    </source>
</evidence>
<accession>A0ABT6ARL9</accession>
<dbReference type="PANTHER" id="PTHR30143">
    <property type="entry name" value="ACID HYDRATASE"/>
    <property type="match status" value="1"/>
</dbReference>
<reference evidence="3 4" key="1">
    <citation type="submission" date="2023-03" db="EMBL/GenBank/DDBJ databases">
        <title>Draft assemblies of triclosan tolerant bacteria isolated from returned activated sludge.</title>
        <authorList>
            <person name="Van Hamelsveld S."/>
        </authorList>
    </citation>
    <scope>NUCLEOTIDE SEQUENCE [LARGE SCALE GENOMIC DNA]</scope>
    <source>
        <strain evidence="3 4">GW210010_S58</strain>
    </source>
</reference>
<feature type="domain" description="Fumarylacetoacetase-like C-terminal" evidence="2">
    <location>
        <begin position="79"/>
        <end position="265"/>
    </location>
</feature>
<evidence type="ECO:0000259" key="2">
    <source>
        <dbReference type="Pfam" id="PF01557"/>
    </source>
</evidence>
<sequence length="269" mass="28728">MRTFDPSTIQHIAEQLEMAEASHQQIPQLSASYPGMTVDDSYAIQSAWIALKRASGRRPIGAKVGLTSRAMQAAVGIDEPDFGVLLDDMLLPENAAVLASRFIEPRVEVELAFVLERDLCGPGIGACQVLDATAYVIPALEFIDARIQRVDPVTGRTRRVRDTIADNAANAALMLGGNPIRPGSLDLRWCGALLSRNGLMEETGIAAGVLNHPANGVAWLANRLAREGHKLSAGDIVLSGSFTRPLLLAAGDVVHADFGRLGSLSFHMA</sequence>
<dbReference type="RefSeq" id="WP_276266120.1">
    <property type="nucleotide sequence ID" value="NZ_JARJLM010000347.1"/>
</dbReference>
<keyword evidence="1" id="KW-0456">Lyase</keyword>
<dbReference type="Pfam" id="PF01557">
    <property type="entry name" value="FAA_hydrolase"/>
    <property type="match status" value="1"/>
</dbReference>
<evidence type="ECO:0000313" key="4">
    <source>
        <dbReference type="Proteomes" id="UP001216674"/>
    </source>
</evidence>
<dbReference type="InterPro" id="IPR012690">
    <property type="entry name" value="HpcG"/>
</dbReference>
<comment type="caution">
    <text evidence="3">The sequence shown here is derived from an EMBL/GenBank/DDBJ whole genome shotgun (WGS) entry which is preliminary data.</text>
</comment>
<dbReference type="PANTHER" id="PTHR30143:SF0">
    <property type="entry name" value="2-KETO-4-PENTENOATE HYDRATASE"/>
    <property type="match status" value="1"/>
</dbReference>
<protein>
    <submittedName>
        <fullName evidence="3">2-oxo-hepta-3-ene-1,7-dioic acid hydratase</fullName>
    </submittedName>
</protein>
<dbReference type="Proteomes" id="UP001216674">
    <property type="component" value="Unassembled WGS sequence"/>
</dbReference>